<keyword evidence="3 5" id="KW-1133">Transmembrane helix</keyword>
<dbReference type="PROSITE" id="PS50928">
    <property type="entry name" value="ABC_TM1"/>
    <property type="match status" value="1"/>
</dbReference>
<evidence type="ECO:0000313" key="8">
    <source>
        <dbReference type="Proteomes" id="UP000076770"/>
    </source>
</evidence>
<dbReference type="AlphaFoldDB" id="A0A157T1V9"/>
<feature type="transmembrane region" description="Helical" evidence="5">
    <location>
        <begin position="6"/>
        <end position="27"/>
    </location>
</feature>
<organism evidence="7 8">
    <name type="scientific">Saccharolobus solfataricus</name>
    <name type="common">Sulfolobus solfataricus</name>
    <dbReference type="NCBI Taxonomy" id="2287"/>
    <lineage>
        <taxon>Archaea</taxon>
        <taxon>Thermoproteota</taxon>
        <taxon>Thermoprotei</taxon>
        <taxon>Sulfolobales</taxon>
        <taxon>Sulfolobaceae</taxon>
        <taxon>Saccharolobus</taxon>
    </lineage>
</organism>
<dbReference type="EMBL" id="LT549890">
    <property type="protein sequence ID" value="SAI84861.1"/>
    <property type="molecule type" value="Genomic_DNA"/>
</dbReference>
<dbReference type="InterPro" id="IPR035906">
    <property type="entry name" value="MetI-like_sf"/>
</dbReference>
<feature type="transmembrane region" description="Helical" evidence="5">
    <location>
        <begin position="160"/>
        <end position="179"/>
    </location>
</feature>
<evidence type="ECO:0000259" key="6">
    <source>
        <dbReference type="PROSITE" id="PS50928"/>
    </source>
</evidence>
<dbReference type="GeneID" id="27427575"/>
<proteinExistence type="inferred from homology"/>
<dbReference type="GO" id="GO:0055085">
    <property type="term" value="P:transmembrane transport"/>
    <property type="evidence" value="ECO:0007669"/>
    <property type="project" value="InterPro"/>
</dbReference>
<comment type="subcellular location">
    <subcellularLocation>
        <location evidence="5">Cell membrane</location>
        <topology evidence="5">Multi-pass membrane protein</topology>
    </subcellularLocation>
    <subcellularLocation>
        <location evidence="1">Membrane</location>
        <topology evidence="1">Multi-pass membrane protein</topology>
    </subcellularLocation>
</comment>
<dbReference type="InterPro" id="IPR000515">
    <property type="entry name" value="MetI-like"/>
</dbReference>
<dbReference type="PANTHER" id="PTHR43376:SF1">
    <property type="entry name" value="OLIGOPEPTIDE TRANSPORT SYSTEM PERMEASE PROTEIN"/>
    <property type="match status" value="1"/>
</dbReference>
<reference evidence="8" key="1">
    <citation type="submission" date="2016-04" db="EMBL/GenBank/DDBJ databases">
        <authorList>
            <person name="Shah S.A."/>
            <person name="Garrett R.A."/>
        </authorList>
    </citation>
    <scope>NUCLEOTIDE SEQUENCE [LARGE SCALE GENOMIC DNA]</scope>
    <source>
        <strain evidence="8">ATCC 35091 / DSM 1616 / JCM 8930 / NBRC 15331 / P1</strain>
    </source>
</reference>
<feature type="transmembrane region" description="Helical" evidence="5">
    <location>
        <begin position="218"/>
        <end position="241"/>
    </location>
</feature>
<feature type="domain" description="ABC transmembrane type-1" evidence="6">
    <location>
        <begin position="96"/>
        <end position="280"/>
    </location>
</feature>
<feature type="transmembrane region" description="Helical" evidence="5">
    <location>
        <begin position="63"/>
        <end position="84"/>
    </location>
</feature>
<feature type="transmembrane region" description="Helical" evidence="5">
    <location>
        <begin position="132"/>
        <end position="154"/>
    </location>
</feature>
<keyword evidence="4 5" id="KW-0472">Membrane</keyword>
<dbReference type="Gene3D" id="1.10.3720.10">
    <property type="entry name" value="MetI-like"/>
    <property type="match status" value="1"/>
</dbReference>
<dbReference type="RefSeq" id="WP_231918220.1">
    <property type="nucleotide sequence ID" value="NZ_LT549890.1"/>
</dbReference>
<dbReference type="PATRIC" id="fig|2287.9.peg.1326"/>
<gene>
    <name evidence="7" type="ORF">SSOP1_1307</name>
</gene>
<keyword evidence="5" id="KW-0813">Transport</keyword>
<dbReference type="PANTHER" id="PTHR43376">
    <property type="entry name" value="OLIGOPEPTIDE TRANSPORT SYSTEM PERMEASE PROTEIN"/>
    <property type="match status" value="1"/>
</dbReference>
<comment type="similarity">
    <text evidence="5">Belongs to the binding-protein-dependent transport system permease family.</text>
</comment>
<keyword evidence="2 5" id="KW-0812">Transmembrane</keyword>
<dbReference type="Proteomes" id="UP000076770">
    <property type="component" value="Chromosome i"/>
</dbReference>
<dbReference type="Pfam" id="PF00528">
    <property type="entry name" value="BPD_transp_1"/>
    <property type="match status" value="1"/>
</dbReference>
<feature type="transmembrane region" description="Helical" evidence="5">
    <location>
        <begin position="261"/>
        <end position="280"/>
    </location>
</feature>
<dbReference type="SUPFAM" id="SSF161098">
    <property type="entry name" value="MetI-like"/>
    <property type="match status" value="1"/>
</dbReference>
<accession>A0A157T1V9</accession>
<protein>
    <submittedName>
        <fullName evidence="7">Peptide ABC transporter permease</fullName>
    </submittedName>
</protein>
<evidence type="ECO:0000256" key="2">
    <source>
        <dbReference type="ARBA" id="ARBA00022692"/>
    </source>
</evidence>
<sequence>MKFLQLLQIIIKLFIMIISIAILNYILARSSTSVYIILSYYEYSSPSVVEALSKYYGFDVSPLQGALIFLVNLFSGNMGISIFYSTPVSHIVFKALMKSLLIILPSTVFSTFLVFFLVIYTIKYMGTRRDRIVDYLIISLMAIPEVLLAIIFFLYLPSNIFSMIALLTLFQVTFVYVFMRRNMVHILSEASDLVEYYLSLGFKGREIARELIRMSLPLVYISIAYSIATVVPVLVFVETVFNYPGIGYMMFTALEKSDYPLASGCFLILSIIAILSNTMSDLISSRYDWRQDIYETQR</sequence>
<evidence type="ECO:0000256" key="1">
    <source>
        <dbReference type="ARBA" id="ARBA00004141"/>
    </source>
</evidence>
<evidence type="ECO:0000256" key="5">
    <source>
        <dbReference type="RuleBase" id="RU363032"/>
    </source>
</evidence>
<dbReference type="GO" id="GO:0005886">
    <property type="term" value="C:plasma membrane"/>
    <property type="evidence" value="ECO:0007669"/>
    <property type="project" value="UniProtKB-SubCell"/>
</dbReference>
<feature type="transmembrane region" description="Helical" evidence="5">
    <location>
        <begin position="96"/>
        <end position="120"/>
    </location>
</feature>
<evidence type="ECO:0000313" key="7">
    <source>
        <dbReference type="EMBL" id="SAI84861.1"/>
    </source>
</evidence>
<name>A0A157T1V9_SACSO</name>
<evidence type="ECO:0000256" key="4">
    <source>
        <dbReference type="ARBA" id="ARBA00023136"/>
    </source>
</evidence>
<evidence type="ECO:0000256" key="3">
    <source>
        <dbReference type="ARBA" id="ARBA00022989"/>
    </source>
</evidence>